<name>A0A061AA11_9MOLU</name>
<protein>
    <submittedName>
        <fullName evidence="1">Uncharacterized protein</fullName>
    </submittedName>
</protein>
<keyword evidence="2" id="KW-1185">Reference proteome</keyword>
<proteinExistence type="predicted"/>
<accession>A0A061AA11</accession>
<evidence type="ECO:0000313" key="2">
    <source>
        <dbReference type="Proteomes" id="UP000032434"/>
    </source>
</evidence>
<dbReference type="STRING" id="35623.Aocu_01410"/>
<sequence>MSSVLIKNVTTLPILVTVKGLDYGILVQADGSNYARLN</sequence>
<gene>
    <name evidence="1" type="ORF">Aocu_01410</name>
</gene>
<organism evidence="1 2">
    <name type="scientific">Acholeplasma oculi</name>
    <dbReference type="NCBI Taxonomy" id="35623"/>
    <lineage>
        <taxon>Bacteria</taxon>
        <taxon>Bacillati</taxon>
        <taxon>Mycoplasmatota</taxon>
        <taxon>Mollicutes</taxon>
        <taxon>Acholeplasmatales</taxon>
        <taxon>Acholeplasmataceae</taxon>
        <taxon>Acholeplasma</taxon>
    </lineage>
</organism>
<dbReference type="Proteomes" id="UP000032434">
    <property type="component" value="Chromosome 1"/>
</dbReference>
<evidence type="ECO:0000313" key="1">
    <source>
        <dbReference type="EMBL" id="CDR30214.1"/>
    </source>
</evidence>
<dbReference type="AlphaFoldDB" id="A0A061AA11"/>
<dbReference type="HOGENOM" id="CLU_3303070_0_0_14"/>
<reference evidence="2" key="1">
    <citation type="submission" date="2014-05" db="EMBL/GenBank/DDBJ databases">
        <authorList>
            <person name="Kube M."/>
        </authorList>
    </citation>
    <scope>NUCLEOTIDE SEQUENCE [LARGE SCALE GENOMIC DNA]</scope>
</reference>
<dbReference type="KEGG" id="aoc:Aocu_01410"/>
<dbReference type="InParanoid" id="A0A061AA11"/>
<dbReference type="EMBL" id="LK028559">
    <property type="protein sequence ID" value="CDR30214.1"/>
    <property type="molecule type" value="Genomic_DNA"/>
</dbReference>
<dbReference type="PATRIC" id="fig|35623.3.peg.141"/>